<evidence type="ECO:0000313" key="1">
    <source>
        <dbReference type="EMBL" id="KAF8901032.1"/>
    </source>
</evidence>
<comment type="caution">
    <text evidence="1">The sequence shown here is derived from an EMBL/GenBank/DDBJ whole genome shotgun (WGS) entry which is preliminary data.</text>
</comment>
<protein>
    <submittedName>
        <fullName evidence="1">Uncharacterized protein</fullName>
    </submittedName>
</protein>
<organism evidence="1 2">
    <name type="scientific">Gymnopilus junonius</name>
    <name type="common">Spectacular rustgill mushroom</name>
    <name type="synonym">Gymnopilus spectabilis subsp. junonius</name>
    <dbReference type="NCBI Taxonomy" id="109634"/>
    <lineage>
        <taxon>Eukaryota</taxon>
        <taxon>Fungi</taxon>
        <taxon>Dikarya</taxon>
        <taxon>Basidiomycota</taxon>
        <taxon>Agaricomycotina</taxon>
        <taxon>Agaricomycetes</taxon>
        <taxon>Agaricomycetidae</taxon>
        <taxon>Agaricales</taxon>
        <taxon>Agaricineae</taxon>
        <taxon>Hymenogastraceae</taxon>
        <taxon>Gymnopilus</taxon>
    </lineage>
</organism>
<name>A0A9P5TP20_GYMJU</name>
<dbReference type="EMBL" id="JADNYJ010000044">
    <property type="protein sequence ID" value="KAF8901032.1"/>
    <property type="molecule type" value="Genomic_DNA"/>
</dbReference>
<accession>A0A9P5TP20</accession>
<sequence length="89" mass="10575">MNLVLNSKISARDFNFMMDASEMYPQGFHPVEHDKNREFTGSAKQSHTRTQRPPRYYWIDFGQAVLFDETEQNHFVECMRANDRSPPEF</sequence>
<dbReference type="Proteomes" id="UP000724874">
    <property type="component" value="Unassembled WGS sequence"/>
</dbReference>
<proteinExistence type="predicted"/>
<dbReference type="AlphaFoldDB" id="A0A9P5TP20"/>
<dbReference type="OrthoDB" id="5987198at2759"/>
<keyword evidence="2" id="KW-1185">Reference proteome</keyword>
<reference evidence="1" key="1">
    <citation type="submission" date="2020-11" db="EMBL/GenBank/DDBJ databases">
        <authorList>
            <consortium name="DOE Joint Genome Institute"/>
            <person name="Ahrendt S."/>
            <person name="Riley R."/>
            <person name="Andreopoulos W."/>
            <person name="LaButti K."/>
            <person name="Pangilinan J."/>
            <person name="Ruiz-duenas F.J."/>
            <person name="Barrasa J.M."/>
            <person name="Sanchez-Garcia M."/>
            <person name="Camarero S."/>
            <person name="Miyauchi S."/>
            <person name="Serrano A."/>
            <person name="Linde D."/>
            <person name="Babiker R."/>
            <person name="Drula E."/>
            <person name="Ayuso-Fernandez I."/>
            <person name="Pacheco R."/>
            <person name="Padilla G."/>
            <person name="Ferreira P."/>
            <person name="Barriuso J."/>
            <person name="Kellner H."/>
            <person name="Castanera R."/>
            <person name="Alfaro M."/>
            <person name="Ramirez L."/>
            <person name="Pisabarro A.G."/>
            <person name="Kuo A."/>
            <person name="Tritt A."/>
            <person name="Lipzen A."/>
            <person name="He G."/>
            <person name="Yan M."/>
            <person name="Ng V."/>
            <person name="Cullen D."/>
            <person name="Martin F."/>
            <person name="Rosso M.-N."/>
            <person name="Henrissat B."/>
            <person name="Hibbett D."/>
            <person name="Martinez A.T."/>
            <person name="Grigoriev I.V."/>
        </authorList>
    </citation>
    <scope>NUCLEOTIDE SEQUENCE</scope>
    <source>
        <strain evidence="1">AH 44721</strain>
    </source>
</reference>
<gene>
    <name evidence="1" type="ORF">CPB84DRAFT_1778293</name>
</gene>
<evidence type="ECO:0000313" key="2">
    <source>
        <dbReference type="Proteomes" id="UP000724874"/>
    </source>
</evidence>